<dbReference type="Gene3D" id="3.20.20.80">
    <property type="entry name" value="Glycosidases"/>
    <property type="match status" value="1"/>
</dbReference>
<feature type="active site" description="Nucleophile" evidence="5">
    <location>
        <position position="264"/>
    </location>
</feature>
<name>A0A2N3HFQ4_9FLAO</name>
<protein>
    <recommendedName>
        <fullName evidence="6">Beta-xylanase</fullName>
        <ecNumber evidence="6">3.2.1.8</ecNumber>
    </recommendedName>
</protein>
<evidence type="ECO:0000313" key="9">
    <source>
        <dbReference type="Proteomes" id="UP000233435"/>
    </source>
</evidence>
<evidence type="ECO:0000256" key="2">
    <source>
        <dbReference type="ARBA" id="ARBA00023277"/>
    </source>
</evidence>
<evidence type="ECO:0000256" key="6">
    <source>
        <dbReference type="RuleBase" id="RU361174"/>
    </source>
</evidence>
<organism evidence="8 9">
    <name type="scientific">Confluentibacter flavum</name>
    <dbReference type="NCBI Taxonomy" id="1909700"/>
    <lineage>
        <taxon>Bacteria</taxon>
        <taxon>Pseudomonadati</taxon>
        <taxon>Bacteroidota</taxon>
        <taxon>Flavobacteriia</taxon>
        <taxon>Flavobacteriales</taxon>
        <taxon>Flavobacteriaceae</taxon>
        <taxon>Confluentibacter</taxon>
    </lineage>
</organism>
<feature type="domain" description="GH10" evidence="7">
    <location>
        <begin position="28"/>
        <end position="370"/>
    </location>
</feature>
<gene>
    <name evidence="8" type="ORF">CSW08_17095</name>
</gene>
<proteinExistence type="inferred from homology"/>
<dbReference type="SMART" id="SM00633">
    <property type="entry name" value="Glyco_10"/>
    <property type="match status" value="1"/>
</dbReference>
<dbReference type="Pfam" id="PF00331">
    <property type="entry name" value="Glyco_hydro_10"/>
    <property type="match status" value="1"/>
</dbReference>
<dbReference type="GO" id="GO:0045493">
    <property type="term" value="P:xylan catabolic process"/>
    <property type="evidence" value="ECO:0007669"/>
    <property type="project" value="UniProtKB-KW"/>
</dbReference>
<keyword evidence="8" id="KW-0858">Xylan degradation</keyword>
<comment type="catalytic activity">
    <reaction evidence="6">
        <text>Endohydrolysis of (1-&gt;4)-beta-D-xylosidic linkages in xylans.</text>
        <dbReference type="EC" id="3.2.1.8"/>
    </reaction>
</comment>
<keyword evidence="1 6" id="KW-0378">Hydrolase</keyword>
<evidence type="ECO:0000256" key="3">
    <source>
        <dbReference type="ARBA" id="ARBA00023295"/>
    </source>
</evidence>
<dbReference type="GO" id="GO:0031176">
    <property type="term" value="F:endo-1,4-beta-xylanase activity"/>
    <property type="evidence" value="ECO:0007669"/>
    <property type="project" value="UniProtKB-EC"/>
</dbReference>
<evidence type="ECO:0000256" key="1">
    <source>
        <dbReference type="ARBA" id="ARBA00022801"/>
    </source>
</evidence>
<dbReference type="SUPFAM" id="SSF51445">
    <property type="entry name" value="(Trans)glycosidases"/>
    <property type="match status" value="1"/>
</dbReference>
<dbReference type="EMBL" id="PJEO01000056">
    <property type="protein sequence ID" value="PKQ43714.1"/>
    <property type="molecule type" value="Genomic_DNA"/>
</dbReference>
<dbReference type="InterPro" id="IPR001000">
    <property type="entry name" value="GH10_dom"/>
</dbReference>
<keyword evidence="3 6" id="KW-0326">Glycosidase</keyword>
<comment type="similarity">
    <text evidence="6">Belongs to the glycosyl hydrolase 10 (cellulase F) family.</text>
</comment>
<dbReference type="PROSITE" id="PS51257">
    <property type="entry name" value="PROKAR_LIPOPROTEIN"/>
    <property type="match status" value="1"/>
</dbReference>
<evidence type="ECO:0000256" key="5">
    <source>
        <dbReference type="PROSITE-ProRule" id="PRU10061"/>
    </source>
</evidence>
<evidence type="ECO:0000313" key="8">
    <source>
        <dbReference type="EMBL" id="PKQ43714.1"/>
    </source>
</evidence>
<dbReference type="OrthoDB" id="9809277at2"/>
<evidence type="ECO:0000256" key="4">
    <source>
        <dbReference type="ARBA" id="ARBA00023326"/>
    </source>
</evidence>
<reference evidence="8 9" key="1">
    <citation type="submission" date="2017-12" db="EMBL/GenBank/DDBJ databases">
        <title>Confluentibacter flavum sp. nov., isolated from the saline lake.</title>
        <authorList>
            <person name="Yu L."/>
        </authorList>
    </citation>
    <scope>NUCLEOTIDE SEQUENCE [LARGE SCALE GENOMIC DNA]</scope>
    <source>
        <strain evidence="8 9">3B</strain>
    </source>
</reference>
<dbReference type="InterPro" id="IPR044846">
    <property type="entry name" value="GH10"/>
</dbReference>
<dbReference type="PANTHER" id="PTHR31490">
    <property type="entry name" value="GLYCOSYL HYDROLASE"/>
    <property type="match status" value="1"/>
</dbReference>
<accession>A0A2N3HFQ4</accession>
<keyword evidence="4 6" id="KW-0624">Polysaccharide degradation</keyword>
<keyword evidence="9" id="KW-1185">Reference proteome</keyword>
<dbReference type="PROSITE" id="PS00591">
    <property type="entry name" value="GH10_1"/>
    <property type="match status" value="1"/>
</dbReference>
<dbReference type="InterPro" id="IPR031158">
    <property type="entry name" value="GH10_AS"/>
</dbReference>
<dbReference type="Proteomes" id="UP000233435">
    <property type="component" value="Unassembled WGS sequence"/>
</dbReference>
<dbReference type="InterPro" id="IPR017853">
    <property type="entry name" value="GH"/>
</dbReference>
<keyword evidence="2 6" id="KW-0119">Carbohydrate metabolism</keyword>
<dbReference type="AlphaFoldDB" id="A0A2N3HFQ4"/>
<comment type="caution">
    <text evidence="8">The sequence shown here is derived from an EMBL/GenBank/DDBJ whole genome shotgun (WGS) entry which is preliminary data.</text>
</comment>
<dbReference type="RefSeq" id="WP_106661131.1">
    <property type="nucleotide sequence ID" value="NZ_PJEO01000056.1"/>
</dbReference>
<dbReference type="EC" id="3.2.1.8" evidence="6"/>
<dbReference type="PANTHER" id="PTHR31490:SF90">
    <property type="entry name" value="ENDO-1,4-BETA-XYLANASE A"/>
    <property type="match status" value="1"/>
</dbReference>
<evidence type="ECO:0000259" key="7">
    <source>
        <dbReference type="PROSITE" id="PS51760"/>
    </source>
</evidence>
<sequence>MNIKKQFLLITTILILVIGCKESTVETPTEPVTLRNVYKDAFYIGAALNRFQIDETDSIMAGIVGREFSSITAENEMKSMQIHPTKDTFNYEYPDKFVALGEKHNMFIHGHTLVWHSQLSPWIRNIEDSTEMAEALKSHITAVVSRYKGKIHSWDVVNEALNEDGTLRKSVFLEVMGEDYLPLAFKWTSEIDPDADLYYNDYNMANPEKRAGAIRLVKNIMDKGVKVDGIGMQGHWHLNTPSLEEIEKSIVDYASLGVKVAITELDISVLPNPRDLVGADIGQNFDNSELLNPYTKGLPDSIQVKLANRYTDIFKIFLKHKDKISRVTFWGVNDGQSWLNGFPVRGRTNHPLLFDRELKPKSAYDSIIALKQRDDKQSN</sequence>
<dbReference type="PRINTS" id="PR00134">
    <property type="entry name" value="GLHYDRLASE10"/>
</dbReference>
<dbReference type="PROSITE" id="PS51760">
    <property type="entry name" value="GH10_2"/>
    <property type="match status" value="1"/>
</dbReference>